<feature type="domain" description="Acyl-CoA thioesterase-like N-terminal HotDog" evidence="1">
    <location>
        <begin position="30"/>
        <end position="118"/>
    </location>
</feature>
<dbReference type="SUPFAM" id="SSF54637">
    <property type="entry name" value="Thioesterase/thiol ester dehydrase-isomerase"/>
    <property type="match status" value="2"/>
</dbReference>
<protein>
    <recommendedName>
        <fullName evidence="5">Thioesterase family protein</fullName>
    </recommendedName>
</protein>
<reference evidence="3" key="1">
    <citation type="journal article" date="2020" name="Stud. Mycol.">
        <title>101 Dothideomycetes genomes: a test case for predicting lifestyles and emergence of pathogens.</title>
        <authorList>
            <person name="Haridas S."/>
            <person name="Albert R."/>
            <person name="Binder M."/>
            <person name="Bloem J."/>
            <person name="Labutti K."/>
            <person name="Salamov A."/>
            <person name="Andreopoulos B."/>
            <person name="Baker S."/>
            <person name="Barry K."/>
            <person name="Bills G."/>
            <person name="Bluhm B."/>
            <person name="Cannon C."/>
            <person name="Castanera R."/>
            <person name="Culley D."/>
            <person name="Daum C."/>
            <person name="Ezra D."/>
            <person name="Gonzalez J."/>
            <person name="Henrissat B."/>
            <person name="Kuo A."/>
            <person name="Liang C."/>
            <person name="Lipzen A."/>
            <person name="Lutzoni F."/>
            <person name="Magnuson J."/>
            <person name="Mondo S."/>
            <person name="Nolan M."/>
            <person name="Ohm R."/>
            <person name="Pangilinan J."/>
            <person name="Park H.-J."/>
            <person name="Ramirez L."/>
            <person name="Alfaro M."/>
            <person name="Sun H."/>
            <person name="Tritt A."/>
            <person name="Yoshinaga Y."/>
            <person name="Zwiers L.-H."/>
            <person name="Turgeon B."/>
            <person name="Goodwin S."/>
            <person name="Spatafora J."/>
            <person name="Crous P."/>
            <person name="Grigoriev I."/>
        </authorList>
    </citation>
    <scope>NUCLEOTIDE SEQUENCE</scope>
    <source>
        <strain evidence="3">Tuck. ex Michener</strain>
    </source>
</reference>
<evidence type="ECO:0000259" key="2">
    <source>
        <dbReference type="Pfam" id="PF20789"/>
    </source>
</evidence>
<dbReference type="EMBL" id="ML991847">
    <property type="protein sequence ID" value="KAF2230139.1"/>
    <property type="molecule type" value="Genomic_DNA"/>
</dbReference>
<evidence type="ECO:0000313" key="3">
    <source>
        <dbReference type="EMBL" id="KAF2230139.1"/>
    </source>
</evidence>
<proteinExistence type="predicted"/>
<dbReference type="Pfam" id="PF20789">
    <property type="entry name" value="4HBT_3C"/>
    <property type="match status" value="1"/>
</dbReference>
<gene>
    <name evidence="3" type="ORF">EV356DRAFT_454527</name>
</gene>
<dbReference type="Pfam" id="PF13622">
    <property type="entry name" value="4HBT_3"/>
    <property type="match status" value="1"/>
</dbReference>
<keyword evidence="4" id="KW-1185">Reference proteome</keyword>
<accession>A0A6A6GWZ8</accession>
<feature type="domain" description="Acyl-CoA thioesterase-like C-terminal" evidence="2">
    <location>
        <begin position="182"/>
        <end position="314"/>
    </location>
</feature>
<dbReference type="Gene3D" id="2.40.160.210">
    <property type="entry name" value="Acyl-CoA thioesterase, double hotdog domain"/>
    <property type="match status" value="2"/>
</dbReference>
<name>A0A6A6GWZ8_VIRVR</name>
<dbReference type="Proteomes" id="UP000800092">
    <property type="component" value="Unassembled WGS sequence"/>
</dbReference>
<dbReference type="InterPro" id="IPR029069">
    <property type="entry name" value="HotDog_dom_sf"/>
</dbReference>
<evidence type="ECO:0008006" key="5">
    <source>
        <dbReference type="Google" id="ProtNLM"/>
    </source>
</evidence>
<dbReference type="AlphaFoldDB" id="A0A6A6GWZ8"/>
<dbReference type="InterPro" id="IPR052389">
    <property type="entry name" value="Sec_Metab_Biosynth-Assoc"/>
</dbReference>
<dbReference type="PANTHER" id="PTHR38110">
    <property type="entry name" value="CHROMOSOME 23, WHOLE GENOME SHOTGUN SEQUENCE"/>
    <property type="match status" value="1"/>
</dbReference>
<sequence length="333" mass="37006">MEARKAEATSLGKAIEASLIKPRTYSTNLPVDHCYGTNAHGGLQLCIVVSAIQQHFRSTLQQYDQPDTFDIAAVYLRPATTGKVIVDLEDVKLGASISTVHFTLRQNGKNIVVGYASNTNLKLATGISHLSSTTLDPRPAPANFIRLKNNGMDANWVGFTIPYHPMSFLKPVTHFQFFSPINAPAQNNITDVWIRFASAQEKFTTVMLGSIADHWHRMPENYLPQSKWNNVQLPKIALQAAHTGSVIQGYSTSYRYPTLSLHLEIKKKLPPEGTQFLFIRAQSNEIKNGRFDANITILDENLELVALSHQVCLVTKGAQIPDVGMEPRKRGKL</sequence>
<dbReference type="InterPro" id="IPR049449">
    <property type="entry name" value="TesB_ACOT8-like_N"/>
</dbReference>
<dbReference type="OrthoDB" id="2532955at2759"/>
<evidence type="ECO:0000259" key="1">
    <source>
        <dbReference type="Pfam" id="PF13622"/>
    </source>
</evidence>
<organism evidence="3 4">
    <name type="scientific">Viridothelium virens</name>
    <name type="common">Speckled blister lichen</name>
    <name type="synonym">Trypethelium virens</name>
    <dbReference type="NCBI Taxonomy" id="1048519"/>
    <lineage>
        <taxon>Eukaryota</taxon>
        <taxon>Fungi</taxon>
        <taxon>Dikarya</taxon>
        <taxon>Ascomycota</taxon>
        <taxon>Pezizomycotina</taxon>
        <taxon>Dothideomycetes</taxon>
        <taxon>Dothideomycetes incertae sedis</taxon>
        <taxon>Trypetheliales</taxon>
        <taxon>Trypetheliaceae</taxon>
        <taxon>Viridothelium</taxon>
    </lineage>
</organism>
<dbReference type="InterPro" id="IPR042171">
    <property type="entry name" value="Acyl-CoA_hotdog"/>
</dbReference>
<dbReference type="PANTHER" id="PTHR38110:SF1">
    <property type="entry name" value="THIOESTERASE DOMAIN-CONTAINING PROTEIN"/>
    <property type="match status" value="1"/>
</dbReference>
<dbReference type="InterPro" id="IPR049450">
    <property type="entry name" value="ACOT8-like_C"/>
</dbReference>
<evidence type="ECO:0000313" key="4">
    <source>
        <dbReference type="Proteomes" id="UP000800092"/>
    </source>
</evidence>